<feature type="non-terminal residue" evidence="2">
    <location>
        <position position="1"/>
    </location>
</feature>
<dbReference type="AlphaFoldDB" id="A0A150TLH2"/>
<feature type="region of interest" description="Disordered" evidence="1">
    <location>
        <begin position="384"/>
        <end position="405"/>
    </location>
</feature>
<dbReference type="EMBL" id="JEME01002008">
    <property type="protein sequence ID" value="KYG05520.1"/>
    <property type="molecule type" value="Genomic_DNA"/>
</dbReference>
<name>A0A150TLH2_SORCE</name>
<reference evidence="2 3" key="1">
    <citation type="submission" date="2014-02" db="EMBL/GenBank/DDBJ databases">
        <title>The small core and large imbalanced accessory genome model reveals a collaborative survival strategy of Sorangium cellulosum strains in nature.</title>
        <authorList>
            <person name="Han K."/>
            <person name="Peng R."/>
            <person name="Blom J."/>
            <person name="Li Y.-Z."/>
        </authorList>
    </citation>
    <scope>NUCLEOTIDE SEQUENCE [LARGE SCALE GENOMIC DNA]</scope>
    <source>
        <strain evidence="2 3">So0007-03</strain>
    </source>
</reference>
<feature type="compositionally biased region" description="Basic and acidic residues" evidence="1">
    <location>
        <begin position="392"/>
        <end position="405"/>
    </location>
</feature>
<dbReference type="InterPro" id="IPR011990">
    <property type="entry name" value="TPR-like_helical_dom_sf"/>
</dbReference>
<gene>
    <name evidence="2" type="ORF">BE21_40105</name>
</gene>
<evidence type="ECO:0000256" key="1">
    <source>
        <dbReference type="SAM" id="MobiDB-lite"/>
    </source>
</evidence>
<accession>A0A150TLH2</accession>
<sequence>PDGARELEVTAEGAGARASFRARLLPPLAAPALKQAEALRRHGKLDEAAALLGALSSSPDPATRALATGKLARVDLARGRVEDAIPRFEAAIRSHRAEGRISDEFLDRFALSYALLYNGRRFTEAREALDALGPLEASHAEGRAMKRYYTALVSFETGDLRSALRQLDASAEGAERLGMRAHLRHVLQQRADVLQSLGRAGEAAAPPIPDAELSPDVELAAEEGTDGDGGMDPSDPQCGACAVYSVQEQRLYAILSSEGTAPDMRLDFYSRSRELVGIYVLKSGAYFGRGRMAYSVPGGPTPDVAEWGVMRWSDKTGAIHEVPRAGLWIAPAARGRAALVDAALALGTALGVAADGARAAALGAGAARRAGAMAGAARAPAVAAAAQRRAPARSDEQRERRGAAE</sequence>
<evidence type="ECO:0008006" key="4">
    <source>
        <dbReference type="Google" id="ProtNLM"/>
    </source>
</evidence>
<dbReference type="SUPFAM" id="SSF48452">
    <property type="entry name" value="TPR-like"/>
    <property type="match status" value="1"/>
</dbReference>
<proteinExistence type="predicted"/>
<comment type="caution">
    <text evidence="2">The sequence shown here is derived from an EMBL/GenBank/DDBJ whole genome shotgun (WGS) entry which is preliminary data.</text>
</comment>
<evidence type="ECO:0000313" key="3">
    <source>
        <dbReference type="Proteomes" id="UP000075502"/>
    </source>
</evidence>
<organism evidence="2 3">
    <name type="scientific">Sorangium cellulosum</name>
    <name type="common">Polyangium cellulosum</name>
    <dbReference type="NCBI Taxonomy" id="56"/>
    <lineage>
        <taxon>Bacteria</taxon>
        <taxon>Pseudomonadati</taxon>
        <taxon>Myxococcota</taxon>
        <taxon>Polyangia</taxon>
        <taxon>Polyangiales</taxon>
        <taxon>Polyangiaceae</taxon>
        <taxon>Sorangium</taxon>
    </lineage>
</organism>
<evidence type="ECO:0000313" key="2">
    <source>
        <dbReference type="EMBL" id="KYG05520.1"/>
    </source>
</evidence>
<dbReference type="Proteomes" id="UP000075502">
    <property type="component" value="Unassembled WGS sequence"/>
</dbReference>
<protein>
    <recommendedName>
        <fullName evidence="4">Tetratricopeptide repeat protein</fullName>
    </recommendedName>
</protein>